<feature type="domain" description="N-acetyltransferase" evidence="2">
    <location>
        <begin position="15"/>
        <end position="181"/>
    </location>
</feature>
<evidence type="ECO:0000313" key="4">
    <source>
        <dbReference type="Proteomes" id="UP001589906"/>
    </source>
</evidence>
<protein>
    <submittedName>
        <fullName evidence="3">GNAT family N-acetyltransferase</fullName>
        <ecNumber evidence="3">2.3.1.-</ecNumber>
    </submittedName>
</protein>
<keyword evidence="4" id="KW-1185">Reference proteome</keyword>
<dbReference type="PANTHER" id="PTHR31438">
    <property type="entry name" value="LYSINE N-ACYLTRANSFERASE C17G9.06C-RELATED"/>
    <property type="match status" value="1"/>
</dbReference>
<proteinExistence type="predicted"/>
<gene>
    <name evidence="3" type="ORF">ACFFGE_09470</name>
</gene>
<dbReference type="InterPro" id="IPR000182">
    <property type="entry name" value="GNAT_dom"/>
</dbReference>
<comment type="caution">
    <text evidence="3">The sequence shown here is derived from an EMBL/GenBank/DDBJ whole genome shotgun (WGS) entry which is preliminary data.</text>
</comment>
<evidence type="ECO:0000313" key="3">
    <source>
        <dbReference type="EMBL" id="MFC0634106.1"/>
    </source>
</evidence>
<dbReference type="InterPro" id="IPR016181">
    <property type="entry name" value="Acyl_CoA_acyltransferase"/>
</dbReference>
<reference evidence="3 4" key="1">
    <citation type="submission" date="2024-09" db="EMBL/GenBank/DDBJ databases">
        <authorList>
            <person name="Sun Q."/>
            <person name="Mori K."/>
        </authorList>
    </citation>
    <scope>NUCLEOTIDE SEQUENCE [LARGE SCALE GENOMIC DNA]</scope>
    <source>
        <strain evidence="3 4">NCAIM B.02621</strain>
    </source>
</reference>
<dbReference type="PROSITE" id="PS51186">
    <property type="entry name" value="GNAT"/>
    <property type="match status" value="1"/>
</dbReference>
<name>A0ABV6R3T4_9CAUL</name>
<dbReference type="SUPFAM" id="SSF55729">
    <property type="entry name" value="Acyl-CoA N-acyltransferases (Nat)"/>
    <property type="match status" value="1"/>
</dbReference>
<organism evidence="3 4">
    <name type="scientific">Brevundimonas balnearis</name>
    <dbReference type="NCBI Taxonomy" id="1572858"/>
    <lineage>
        <taxon>Bacteria</taxon>
        <taxon>Pseudomonadati</taxon>
        <taxon>Pseudomonadota</taxon>
        <taxon>Alphaproteobacteria</taxon>
        <taxon>Caulobacterales</taxon>
        <taxon>Caulobacteraceae</taxon>
        <taxon>Brevundimonas</taxon>
    </lineage>
</organism>
<keyword evidence="1" id="KW-0046">Antibiotic resistance</keyword>
<keyword evidence="3" id="KW-0808">Transferase</keyword>
<dbReference type="GO" id="GO:0016746">
    <property type="term" value="F:acyltransferase activity"/>
    <property type="evidence" value="ECO:0007669"/>
    <property type="project" value="UniProtKB-KW"/>
</dbReference>
<dbReference type="PANTHER" id="PTHR31438:SF1">
    <property type="entry name" value="LYSINE N-ACYLTRANSFERASE C17G9.06C-RELATED"/>
    <property type="match status" value="1"/>
</dbReference>
<evidence type="ECO:0000256" key="1">
    <source>
        <dbReference type="ARBA" id="ARBA00023251"/>
    </source>
</evidence>
<dbReference type="Gene3D" id="3.40.630.30">
    <property type="match status" value="1"/>
</dbReference>
<dbReference type="EMBL" id="JBHLSW010000006">
    <property type="protein sequence ID" value="MFC0634106.1"/>
    <property type="molecule type" value="Genomic_DNA"/>
</dbReference>
<dbReference type="Proteomes" id="UP001589906">
    <property type="component" value="Unassembled WGS sequence"/>
</dbReference>
<sequence length="191" mass="20842">MSLYAPEGQASPPVVRLRPATAADAATLAAWDLEPHVIACSSDDALAEVAFGGIDWTDELTNSAYELTYVIAEVEGRPVGVMAVCDPHTEPSHYWGEIEPDLRAIDIWIGPPEWLGRGVGTSMMTQMIDRCFAEPGVEAIVIDPLASNTAAIRFYQRLGFVPEGRRMFAEDDCLVHRLDRADWAARKAVAA</sequence>
<evidence type="ECO:0000259" key="2">
    <source>
        <dbReference type="PROSITE" id="PS51186"/>
    </source>
</evidence>
<keyword evidence="3" id="KW-0012">Acyltransferase</keyword>
<dbReference type="RefSeq" id="WP_376836099.1">
    <property type="nucleotide sequence ID" value="NZ_JBHLSW010000006.1"/>
</dbReference>
<accession>A0ABV6R3T4</accession>
<dbReference type="EC" id="2.3.1.-" evidence="3"/>
<dbReference type="Pfam" id="PF13523">
    <property type="entry name" value="Acetyltransf_8"/>
    <property type="match status" value="1"/>
</dbReference>
<dbReference type="CDD" id="cd04301">
    <property type="entry name" value="NAT_SF"/>
    <property type="match status" value="1"/>
</dbReference>